<name>A0AB94IW61_9BACT</name>
<dbReference type="SUPFAM" id="SSF160467">
    <property type="entry name" value="PH0987 N-terminal domain-like"/>
    <property type="match status" value="1"/>
</dbReference>
<dbReference type="EMBL" id="FP929056">
    <property type="protein sequence ID" value="CBL27959.1"/>
    <property type="molecule type" value="Genomic_DNA"/>
</dbReference>
<dbReference type="InterPro" id="IPR029000">
    <property type="entry name" value="Cyclophilin-like_dom_sf"/>
</dbReference>
<dbReference type="GO" id="GO:0005524">
    <property type="term" value="F:ATP binding"/>
    <property type="evidence" value="ECO:0007669"/>
    <property type="project" value="UniProtKB-KW"/>
</dbReference>
<evidence type="ECO:0000313" key="6">
    <source>
        <dbReference type="Proteomes" id="UP000008957"/>
    </source>
</evidence>
<keyword evidence="6" id="KW-1185">Reference proteome</keyword>
<evidence type="ECO:0000256" key="1">
    <source>
        <dbReference type="ARBA" id="ARBA00022741"/>
    </source>
</evidence>
<dbReference type="PANTHER" id="PTHR34698:SF2">
    <property type="entry name" value="5-OXOPROLINASE SUBUNIT B"/>
    <property type="match status" value="1"/>
</dbReference>
<dbReference type="InterPro" id="IPR003833">
    <property type="entry name" value="CT_C_D"/>
</dbReference>
<keyword evidence="1" id="KW-0547">Nucleotide-binding</keyword>
<evidence type="ECO:0000313" key="5">
    <source>
        <dbReference type="EMBL" id="CBL27959.1"/>
    </source>
</evidence>
<dbReference type="Gene3D" id="2.40.100.10">
    <property type="entry name" value="Cyclophilin-like"/>
    <property type="match status" value="1"/>
</dbReference>
<dbReference type="KEGG" id="sbr:SY1_05570"/>
<dbReference type="AlphaFoldDB" id="A0AB94IW61"/>
<reference evidence="6" key="1">
    <citation type="submission" date="2010-03" db="EMBL/GenBank/DDBJ databases">
        <title>The genome sequence of Synergistetes sp. SGP1.</title>
        <authorList>
            <consortium name="metaHIT consortium -- http://www.metahit.eu/"/>
            <person name="Pajon A."/>
            <person name="Turner K."/>
            <person name="Parkhill J."/>
            <person name="Wade W."/>
            <person name="Vartoukian S."/>
        </authorList>
    </citation>
    <scope>NUCLEOTIDE SEQUENCE [LARGE SCALE GENOMIC DNA]</scope>
    <source>
        <strain evidence="6">SGP1</strain>
    </source>
</reference>
<dbReference type="Proteomes" id="UP000008957">
    <property type="component" value="Chromosome"/>
</dbReference>
<sequence>MQDVAIKQAGDSAVLVEFENEIGIETNAKVRSLMFSLERRPFAGMRELTPAYRSLLIQYDPCAVKSGAVREFVGQSLANLRSVTLPKPVITEIPVIYDPEFAPDIEEIARIEDKTVEEVIRIHSGSDYFVYMLGFAPGHPYTARFENPFSFKRRESPRVRIDGGSVVVQLALSNIIPFDQPCGWNIIGTTPVLVCDYRRENPFLLKAGQWIRHIPIDRDEYFDIKRRVELSEYVCRTYEKEGTP</sequence>
<dbReference type="SUPFAM" id="SSF50891">
    <property type="entry name" value="Cyclophilin-like"/>
    <property type="match status" value="1"/>
</dbReference>
<evidence type="ECO:0000256" key="2">
    <source>
        <dbReference type="ARBA" id="ARBA00022801"/>
    </source>
</evidence>
<dbReference type="InterPro" id="IPR010016">
    <property type="entry name" value="PxpB"/>
</dbReference>
<dbReference type="Gene3D" id="3.30.1360.40">
    <property type="match status" value="1"/>
</dbReference>
<accession>A0AB94IW61</accession>
<dbReference type="Pfam" id="PF02682">
    <property type="entry name" value="CT_C_D"/>
    <property type="match status" value="1"/>
</dbReference>
<proteinExistence type="predicted"/>
<protein>
    <submittedName>
        <fullName evidence="5">Allophanate hydrolase subunit 1</fullName>
    </submittedName>
</protein>
<evidence type="ECO:0000259" key="4">
    <source>
        <dbReference type="SMART" id="SM00796"/>
    </source>
</evidence>
<dbReference type="PANTHER" id="PTHR34698">
    <property type="entry name" value="5-OXOPROLINASE SUBUNIT B"/>
    <property type="match status" value="1"/>
</dbReference>
<feature type="domain" description="Carboxyltransferase" evidence="4">
    <location>
        <begin position="4"/>
        <end position="205"/>
    </location>
</feature>
<organism evidence="5 6">
    <name type="scientific">Fretibacterium fastidiosum</name>
    <dbReference type="NCBI Taxonomy" id="651822"/>
    <lineage>
        <taxon>Bacteria</taxon>
        <taxon>Thermotogati</taxon>
        <taxon>Synergistota</taxon>
        <taxon>Synergistia</taxon>
        <taxon>Synergistales</taxon>
        <taxon>Aminobacteriaceae</taxon>
        <taxon>Fretibacterium</taxon>
    </lineage>
</organism>
<reference evidence="5 6" key="2">
    <citation type="submission" date="2010-03" db="EMBL/GenBank/DDBJ databases">
        <authorList>
            <person name="Pajon A."/>
        </authorList>
    </citation>
    <scope>NUCLEOTIDE SEQUENCE [LARGE SCALE GENOMIC DNA]</scope>
    <source>
        <strain evidence="5 6">SGP1</strain>
    </source>
</reference>
<gene>
    <name evidence="5" type="ORF">SY1_05570</name>
</gene>
<evidence type="ECO:0000256" key="3">
    <source>
        <dbReference type="ARBA" id="ARBA00022840"/>
    </source>
</evidence>
<keyword evidence="3" id="KW-0067">ATP-binding</keyword>
<dbReference type="GO" id="GO:0016787">
    <property type="term" value="F:hydrolase activity"/>
    <property type="evidence" value="ECO:0007669"/>
    <property type="project" value="UniProtKB-KW"/>
</dbReference>
<keyword evidence="2 5" id="KW-0378">Hydrolase</keyword>
<dbReference type="SMART" id="SM00796">
    <property type="entry name" value="AHS1"/>
    <property type="match status" value="1"/>
</dbReference>
<dbReference type="RefSeq" id="WP_015556106.1">
    <property type="nucleotide sequence ID" value="NC_021038.1"/>
</dbReference>